<dbReference type="InterPro" id="IPR000713">
    <property type="entry name" value="Mur_ligase_N"/>
</dbReference>
<dbReference type="Pfam" id="PF01225">
    <property type="entry name" value="Mur_ligase"/>
    <property type="match status" value="1"/>
</dbReference>
<evidence type="ECO:0000259" key="16">
    <source>
        <dbReference type="Pfam" id="PF02875"/>
    </source>
</evidence>
<gene>
    <name evidence="14 18" type="primary">murC</name>
    <name evidence="18" type="ORF">VMF7928_03486</name>
</gene>
<evidence type="ECO:0000256" key="12">
    <source>
        <dbReference type="ARBA" id="ARBA00023316"/>
    </source>
</evidence>
<evidence type="ECO:0000313" key="19">
    <source>
        <dbReference type="Proteomes" id="UP000838748"/>
    </source>
</evidence>
<keyword evidence="19" id="KW-1185">Reference proteome</keyword>
<feature type="domain" description="Mur ligase central" evidence="17">
    <location>
        <begin position="127"/>
        <end position="307"/>
    </location>
</feature>
<keyword evidence="9 14" id="KW-0133">Cell shape</keyword>
<dbReference type="SUPFAM" id="SSF53244">
    <property type="entry name" value="MurD-like peptide ligases, peptide-binding domain"/>
    <property type="match status" value="1"/>
</dbReference>
<dbReference type="InterPro" id="IPR005758">
    <property type="entry name" value="UDP-N-AcMur_Ala_ligase_MurC"/>
</dbReference>
<dbReference type="Gene3D" id="3.40.1190.10">
    <property type="entry name" value="Mur-like, catalytic domain"/>
    <property type="match status" value="1"/>
</dbReference>
<keyword evidence="12 14" id="KW-0961">Cell wall biogenesis/degradation</keyword>
<comment type="caution">
    <text evidence="18">The sequence shown here is derived from an EMBL/GenBank/DDBJ whole genome shotgun (WGS) entry which is preliminary data.</text>
</comment>
<evidence type="ECO:0000259" key="17">
    <source>
        <dbReference type="Pfam" id="PF08245"/>
    </source>
</evidence>
<dbReference type="Pfam" id="PF02875">
    <property type="entry name" value="Mur_ligase_C"/>
    <property type="match status" value="1"/>
</dbReference>
<keyword evidence="5 14" id="KW-0436">Ligase</keyword>
<comment type="pathway">
    <text evidence="2 14">Cell wall biogenesis; peptidoglycan biosynthesis.</text>
</comment>
<keyword evidence="6 14" id="KW-0132">Cell division</keyword>
<keyword evidence="10 14" id="KW-0573">Peptidoglycan synthesis</keyword>
<keyword evidence="8 14" id="KW-0067">ATP-binding</keyword>
<dbReference type="InterPro" id="IPR013221">
    <property type="entry name" value="Mur_ligase_cen"/>
</dbReference>
<dbReference type="InterPro" id="IPR036615">
    <property type="entry name" value="Mur_ligase_C_dom_sf"/>
</dbReference>
<comment type="subcellular location">
    <subcellularLocation>
        <location evidence="1 14">Cytoplasm</location>
    </subcellularLocation>
</comment>
<protein>
    <recommendedName>
        <fullName evidence="3 14">UDP-N-acetylmuramate--L-alanine ligase</fullName>
        <ecNumber evidence="3 14">6.3.2.8</ecNumber>
    </recommendedName>
    <alternativeName>
        <fullName evidence="14">UDP-N-acetylmuramoyl-L-alanine synthetase</fullName>
    </alternativeName>
</protein>
<evidence type="ECO:0000256" key="4">
    <source>
        <dbReference type="ARBA" id="ARBA00022490"/>
    </source>
</evidence>
<evidence type="ECO:0000256" key="8">
    <source>
        <dbReference type="ARBA" id="ARBA00022840"/>
    </source>
</evidence>
<evidence type="ECO:0000256" key="2">
    <source>
        <dbReference type="ARBA" id="ARBA00004752"/>
    </source>
</evidence>
<keyword evidence="11 14" id="KW-0131">Cell cycle</keyword>
<accession>A0ABM9A773</accession>
<evidence type="ECO:0000313" key="18">
    <source>
        <dbReference type="EMBL" id="CAH0541284.1"/>
    </source>
</evidence>
<dbReference type="InterPro" id="IPR004101">
    <property type="entry name" value="Mur_ligase_C"/>
</dbReference>
<dbReference type="Pfam" id="PF08245">
    <property type="entry name" value="Mur_ligase_M"/>
    <property type="match status" value="1"/>
</dbReference>
<evidence type="ECO:0000256" key="11">
    <source>
        <dbReference type="ARBA" id="ARBA00023306"/>
    </source>
</evidence>
<dbReference type="InterPro" id="IPR036565">
    <property type="entry name" value="Mur-like_cat_sf"/>
</dbReference>
<dbReference type="EMBL" id="CAKLDM010000002">
    <property type="protein sequence ID" value="CAH0541284.1"/>
    <property type="molecule type" value="Genomic_DNA"/>
</dbReference>
<comment type="function">
    <text evidence="14">Cell wall formation.</text>
</comment>
<dbReference type="Proteomes" id="UP000838748">
    <property type="component" value="Unassembled WGS sequence"/>
</dbReference>
<dbReference type="InterPro" id="IPR050061">
    <property type="entry name" value="MurCDEF_pg_biosynth"/>
</dbReference>
<comment type="similarity">
    <text evidence="14">Belongs to the MurCDEF family.</text>
</comment>
<dbReference type="SUPFAM" id="SSF53623">
    <property type="entry name" value="MurD-like peptide ligases, catalytic domain"/>
    <property type="match status" value="1"/>
</dbReference>
<evidence type="ECO:0000256" key="3">
    <source>
        <dbReference type="ARBA" id="ARBA00012211"/>
    </source>
</evidence>
<evidence type="ECO:0000256" key="9">
    <source>
        <dbReference type="ARBA" id="ARBA00022960"/>
    </source>
</evidence>
<dbReference type="Gene3D" id="3.40.50.720">
    <property type="entry name" value="NAD(P)-binding Rossmann-like Domain"/>
    <property type="match status" value="1"/>
</dbReference>
<dbReference type="PANTHER" id="PTHR43445">
    <property type="entry name" value="UDP-N-ACETYLMURAMATE--L-ALANINE LIGASE-RELATED"/>
    <property type="match status" value="1"/>
</dbReference>
<keyword evidence="4 14" id="KW-0963">Cytoplasm</keyword>
<evidence type="ECO:0000259" key="15">
    <source>
        <dbReference type="Pfam" id="PF01225"/>
    </source>
</evidence>
<dbReference type="HAMAP" id="MF_00046">
    <property type="entry name" value="MurC"/>
    <property type="match status" value="1"/>
</dbReference>
<proteinExistence type="inferred from homology"/>
<evidence type="ECO:0000256" key="10">
    <source>
        <dbReference type="ARBA" id="ARBA00022984"/>
    </source>
</evidence>
<evidence type="ECO:0000256" key="5">
    <source>
        <dbReference type="ARBA" id="ARBA00022598"/>
    </source>
</evidence>
<dbReference type="NCBIfam" id="TIGR01082">
    <property type="entry name" value="murC"/>
    <property type="match status" value="1"/>
</dbReference>
<evidence type="ECO:0000256" key="14">
    <source>
        <dbReference type="HAMAP-Rule" id="MF_00046"/>
    </source>
</evidence>
<organism evidence="18 19">
    <name type="scientific">Vibrio marisflavi CECT 7928</name>
    <dbReference type="NCBI Taxonomy" id="634439"/>
    <lineage>
        <taxon>Bacteria</taxon>
        <taxon>Pseudomonadati</taxon>
        <taxon>Pseudomonadota</taxon>
        <taxon>Gammaproteobacteria</taxon>
        <taxon>Vibrionales</taxon>
        <taxon>Vibrionaceae</taxon>
        <taxon>Vibrio</taxon>
    </lineage>
</organism>
<dbReference type="EC" id="6.3.2.8" evidence="3 14"/>
<evidence type="ECO:0000256" key="7">
    <source>
        <dbReference type="ARBA" id="ARBA00022741"/>
    </source>
</evidence>
<feature type="domain" description="Mur ligase N-terminal catalytic" evidence="15">
    <location>
        <begin position="25"/>
        <end position="122"/>
    </location>
</feature>
<sequence length="490" mass="53761">MTVKHTQNLARIRAVVPEMRRVECIHFIGIGGAGMSGIAEVLLNEGYKITGSDIAHNMVTERLESKGANVYIGHQKSNIEQASVVVVSTAINEENPEIVAARELRIPVVRRAEMLAELMRFRHGIAVAGTHGKTTTTALVTQIYSEANLDPTFVNGGLVKSAGTNARLGSSRILIAEADESDASFLHLQPMVSIVTNIEADHMDTYGGDFETLKQTFIDFLHNLPFYGQAILCVDDPVVRELIPQVSRQVITYGFSDDADVRIENYRQERQQGKFTVVRKGKESLSITLNIPGRHNALNAAAAIAVATEDDIADEAILKAMENTQGTGRRFEHLGEFDTGNGKAMLVDDYGHHPTEVDVTIKAARNGWKDKRLVMVFQPHRYSRTRDLYDDFANVLDQVDVLIMLDVYAAGEKPISGADGRALCRTIRGRGKLDPIFVPDSKTLPSILANVLQDGDLVLTQGAGDVGKVARLLESLELNISKMQSAYKPD</sequence>
<reference evidence="18" key="1">
    <citation type="submission" date="2021-11" db="EMBL/GenBank/DDBJ databases">
        <authorList>
            <person name="Rodrigo-Torres L."/>
            <person name="Arahal R. D."/>
            <person name="Lucena T."/>
        </authorList>
    </citation>
    <scope>NUCLEOTIDE SEQUENCE</scope>
    <source>
        <strain evidence="18">CECT 7928</strain>
    </source>
</reference>
<evidence type="ECO:0000256" key="6">
    <source>
        <dbReference type="ARBA" id="ARBA00022618"/>
    </source>
</evidence>
<feature type="binding site" evidence="14">
    <location>
        <begin position="129"/>
        <end position="135"/>
    </location>
    <ligand>
        <name>ATP</name>
        <dbReference type="ChEBI" id="CHEBI:30616"/>
    </ligand>
</feature>
<dbReference type="RefSeq" id="WP_237362964.1">
    <property type="nucleotide sequence ID" value="NZ_CAKLDM010000002.1"/>
</dbReference>
<comment type="catalytic activity">
    <reaction evidence="13 14">
        <text>UDP-N-acetyl-alpha-D-muramate + L-alanine + ATP = UDP-N-acetyl-alpha-D-muramoyl-L-alanine + ADP + phosphate + H(+)</text>
        <dbReference type="Rhea" id="RHEA:23372"/>
        <dbReference type="ChEBI" id="CHEBI:15378"/>
        <dbReference type="ChEBI" id="CHEBI:30616"/>
        <dbReference type="ChEBI" id="CHEBI:43474"/>
        <dbReference type="ChEBI" id="CHEBI:57972"/>
        <dbReference type="ChEBI" id="CHEBI:70757"/>
        <dbReference type="ChEBI" id="CHEBI:83898"/>
        <dbReference type="ChEBI" id="CHEBI:456216"/>
        <dbReference type="EC" id="6.3.2.8"/>
    </reaction>
</comment>
<dbReference type="GO" id="GO:0008763">
    <property type="term" value="F:UDP-N-acetylmuramate-L-alanine ligase activity"/>
    <property type="evidence" value="ECO:0007669"/>
    <property type="project" value="UniProtKB-EC"/>
</dbReference>
<evidence type="ECO:0000256" key="1">
    <source>
        <dbReference type="ARBA" id="ARBA00004496"/>
    </source>
</evidence>
<dbReference type="PANTHER" id="PTHR43445:SF3">
    <property type="entry name" value="UDP-N-ACETYLMURAMATE--L-ALANINE LIGASE"/>
    <property type="match status" value="1"/>
</dbReference>
<evidence type="ECO:0000256" key="13">
    <source>
        <dbReference type="ARBA" id="ARBA00047833"/>
    </source>
</evidence>
<dbReference type="Gene3D" id="3.90.190.20">
    <property type="entry name" value="Mur ligase, C-terminal domain"/>
    <property type="match status" value="1"/>
</dbReference>
<name>A0ABM9A773_9VIBR</name>
<keyword evidence="7 14" id="KW-0547">Nucleotide-binding</keyword>
<dbReference type="SUPFAM" id="SSF51984">
    <property type="entry name" value="MurCD N-terminal domain"/>
    <property type="match status" value="1"/>
</dbReference>
<feature type="domain" description="Mur ligase C-terminal" evidence="16">
    <location>
        <begin position="329"/>
        <end position="464"/>
    </location>
</feature>